<organism evidence="2 3">
    <name type="scientific">Nematostella vectensis</name>
    <name type="common">Starlet sea anemone</name>
    <dbReference type="NCBI Taxonomy" id="45351"/>
    <lineage>
        <taxon>Eukaryota</taxon>
        <taxon>Metazoa</taxon>
        <taxon>Cnidaria</taxon>
        <taxon>Anthozoa</taxon>
        <taxon>Hexacorallia</taxon>
        <taxon>Actiniaria</taxon>
        <taxon>Edwardsiidae</taxon>
        <taxon>Nematostella</taxon>
    </lineage>
</organism>
<feature type="compositionally biased region" description="Basic and acidic residues" evidence="1">
    <location>
        <begin position="15"/>
        <end position="41"/>
    </location>
</feature>
<dbReference type="AlphaFoldDB" id="A7RJ28"/>
<dbReference type="EMBL" id="DS469513">
    <property type="protein sequence ID" value="EDO48504.1"/>
    <property type="molecule type" value="Genomic_DNA"/>
</dbReference>
<name>A7RJ28_NEMVE</name>
<keyword evidence="3" id="KW-1185">Reference proteome</keyword>
<dbReference type="Proteomes" id="UP000001593">
    <property type="component" value="Unassembled WGS sequence"/>
</dbReference>
<sequence length="62" mass="7131">MKAKESRASGNNTPEMKRGKPRTPEKSRRRKSPEVRKRTNESESTSIDSEVLSEEVKQSRDI</sequence>
<dbReference type="HOGENOM" id="CLU_2910815_0_0_1"/>
<feature type="region of interest" description="Disordered" evidence="1">
    <location>
        <begin position="1"/>
        <end position="62"/>
    </location>
</feature>
<proteinExistence type="predicted"/>
<feature type="non-terminal residue" evidence="2">
    <location>
        <position position="62"/>
    </location>
</feature>
<accession>A7RJ28</accession>
<protein>
    <submittedName>
        <fullName evidence="2">Uncharacterized protein</fullName>
    </submittedName>
</protein>
<reference evidence="2 3" key="1">
    <citation type="journal article" date="2007" name="Science">
        <title>Sea anemone genome reveals ancestral eumetazoan gene repertoire and genomic organization.</title>
        <authorList>
            <person name="Putnam N.H."/>
            <person name="Srivastava M."/>
            <person name="Hellsten U."/>
            <person name="Dirks B."/>
            <person name="Chapman J."/>
            <person name="Salamov A."/>
            <person name="Terry A."/>
            <person name="Shapiro H."/>
            <person name="Lindquist E."/>
            <person name="Kapitonov V.V."/>
            <person name="Jurka J."/>
            <person name="Genikhovich G."/>
            <person name="Grigoriev I.V."/>
            <person name="Lucas S.M."/>
            <person name="Steele R.E."/>
            <person name="Finnerty J.R."/>
            <person name="Technau U."/>
            <person name="Martindale M.Q."/>
            <person name="Rokhsar D.S."/>
        </authorList>
    </citation>
    <scope>NUCLEOTIDE SEQUENCE [LARGE SCALE GENOMIC DNA]</scope>
    <source>
        <strain evidence="3">CH2 X CH6</strain>
    </source>
</reference>
<evidence type="ECO:0000313" key="3">
    <source>
        <dbReference type="Proteomes" id="UP000001593"/>
    </source>
</evidence>
<gene>
    <name evidence="2" type="ORF">NEMVEDRAFT_v1g83417</name>
</gene>
<evidence type="ECO:0000313" key="2">
    <source>
        <dbReference type="EMBL" id="EDO48504.1"/>
    </source>
</evidence>
<evidence type="ECO:0000256" key="1">
    <source>
        <dbReference type="SAM" id="MobiDB-lite"/>
    </source>
</evidence>
<dbReference type="InParanoid" id="A7RJ28"/>